<feature type="region of interest" description="Disordered" evidence="2">
    <location>
        <begin position="419"/>
        <end position="493"/>
    </location>
</feature>
<feature type="region of interest" description="Disordered" evidence="2">
    <location>
        <begin position="112"/>
        <end position="196"/>
    </location>
</feature>
<proteinExistence type="predicted"/>
<protein>
    <submittedName>
        <fullName evidence="4">Restin homolog</fullName>
    </submittedName>
</protein>
<sequence length="784" mass="90113">MLSSKANAALARLKEIEEKYKRRKEQKWREDADSSISSISIALSENLSGESKEFPKKVGKIKLDIKMPDTRFERHAEEMKLSLKSEKSTDKASTKSFEDAAEVDLDATMSLDDKSSRFAKKQESPISDIMIIQENNSIESVLDDSVTTSKSLSHSKTSRRNDSIASGCEEKTTVRSKREKESDKSSEISRGKATSHNLSIAKRLSLSRKQNEISKARLDLRKHSIEDKTIARTMKNTNFAIQNRSNSSESLHNSSVIEESIRMMENSSEIISELSYSEKNMAKIDDVECSKHLTAENTFASVSTSSKRLITENGYANDTFEDISSSTIRSKSRSQREEIINEKKNVINRVRSNAKKINIKEYQDSAETYRDERIIELDLTLKPNATKVGSKSSNYVSDVENIIAHPDNMTEYSIKLPKSVSSRLRNQRSYQHRKKSFRDENTSSAASSNKNISDSSKSSTGDMTKTNEKKNFSRMTTVQQESNRKEREEASNKMNEYSVIDVIRLPVAADDEDRLKSAKFNSLLKKSEKGNENISEESLDHRILQDAEYVLRKLHKDAINALAKRHANSKSVTEVLESPSGSKTESEIRSASKTRKMTARDENESYYSTEKDRISNCNDCEQNNVRKKKREKIMNIKSAETRNSTRDNEDKALKFDRKQTLRLRKRFVELRLQQEREDLQKYLRELKDSRLESGFTQSYFRPLDFPKIAEFTQPDVSDFDSKPDDQHVVLRERILAIRRWLKDQYVLYRDYCTMAQAINAHYVPTTLEDAKKTIHELRKTTIER</sequence>
<evidence type="ECO:0000313" key="3">
    <source>
        <dbReference type="Proteomes" id="UP000504615"/>
    </source>
</evidence>
<feature type="compositionally biased region" description="Basic and acidic residues" evidence="2">
    <location>
        <begin position="168"/>
        <end position="190"/>
    </location>
</feature>
<evidence type="ECO:0000256" key="2">
    <source>
        <dbReference type="SAM" id="MobiDB-lite"/>
    </source>
</evidence>
<feature type="region of interest" description="Disordered" evidence="2">
    <location>
        <begin position="573"/>
        <end position="607"/>
    </location>
</feature>
<evidence type="ECO:0000313" key="4">
    <source>
        <dbReference type="RefSeq" id="XP_025073485.1"/>
    </source>
</evidence>
<dbReference type="KEGG" id="pbar:105424855"/>
<reference evidence="4" key="1">
    <citation type="submission" date="2025-08" db="UniProtKB">
        <authorList>
            <consortium name="RefSeq"/>
        </authorList>
    </citation>
    <scope>IDENTIFICATION</scope>
</reference>
<gene>
    <name evidence="4" type="primary">LOC105424855</name>
</gene>
<dbReference type="OrthoDB" id="7689914at2759"/>
<organism evidence="3 4">
    <name type="scientific">Pogonomyrmex barbatus</name>
    <name type="common">red harvester ant</name>
    <dbReference type="NCBI Taxonomy" id="144034"/>
    <lineage>
        <taxon>Eukaryota</taxon>
        <taxon>Metazoa</taxon>
        <taxon>Ecdysozoa</taxon>
        <taxon>Arthropoda</taxon>
        <taxon>Hexapoda</taxon>
        <taxon>Insecta</taxon>
        <taxon>Pterygota</taxon>
        <taxon>Neoptera</taxon>
        <taxon>Endopterygota</taxon>
        <taxon>Hymenoptera</taxon>
        <taxon>Apocrita</taxon>
        <taxon>Aculeata</taxon>
        <taxon>Formicoidea</taxon>
        <taxon>Formicidae</taxon>
        <taxon>Myrmicinae</taxon>
        <taxon>Pogonomyrmex</taxon>
    </lineage>
</organism>
<feature type="compositionally biased region" description="Basic and acidic residues" evidence="2">
    <location>
        <begin position="482"/>
        <end position="491"/>
    </location>
</feature>
<dbReference type="Proteomes" id="UP000504615">
    <property type="component" value="Unplaced"/>
</dbReference>
<feature type="compositionally biased region" description="Basic and acidic residues" evidence="2">
    <location>
        <begin position="80"/>
        <end position="98"/>
    </location>
</feature>
<name>A0A8N1S3V5_9HYME</name>
<feature type="region of interest" description="Disordered" evidence="2">
    <location>
        <begin position="80"/>
        <end position="99"/>
    </location>
</feature>
<feature type="compositionally biased region" description="Low complexity" evidence="2">
    <location>
        <begin position="443"/>
        <end position="459"/>
    </location>
</feature>
<feature type="compositionally biased region" description="Basic and acidic residues" evidence="2">
    <location>
        <begin position="598"/>
        <end position="607"/>
    </location>
</feature>
<feature type="compositionally biased region" description="Polar residues" evidence="2">
    <location>
        <begin position="419"/>
        <end position="429"/>
    </location>
</feature>
<dbReference type="RefSeq" id="XP_025073485.1">
    <property type="nucleotide sequence ID" value="XM_025217700.1"/>
</dbReference>
<evidence type="ECO:0000256" key="1">
    <source>
        <dbReference type="SAM" id="Coils"/>
    </source>
</evidence>
<accession>A0A8N1S3V5</accession>
<feature type="compositionally biased region" description="Low complexity" evidence="2">
    <location>
        <begin position="145"/>
        <end position="155"/>
    </location>
</feature>
<dbReference type="AlphaFoldDB" id="A0A8N1S3V5"/>
<keyword evidence="1" id="KW-0175">Coiled coil</keyword>
<feature type="coiled-coil region" evidence="1">
    <location>
        <begin position="665"/>
        <end position="692"/>
    </location>
</feature>
<dbReference type="GeneID" id="105424855"/>
<feature type="compositionally biased region" description="Basic and acidic residues" evidence="2">
    <location>
        <begin position="112"/>
        <end position="123"/>
    </location>
</feature>
<keyword evidence="3" id="KW-1185">Reference proteome</keyword>